<dbReference type="GeneID" id="93934375"/>
<keyword evidence="3" id="KW-1185">Reference proteome</keyword>
<organism evidence="2 3">
    <name type="scientific">Streptomyces phaeochromogenes</name>
    <dbReference type="NCBI Taxonomy" id="1923"/>
    <lineage>
        <taxon>Bacteria</taxon>
        <taxon>Bacillati</taxon>
        <taxon>Actinomycetota</taxon>
        <taxon>Actinomycetes</taxon>
        <taxon>Kitasatosporales</taxon>
        <taxon>Streptomycetaceae</taxon>
        <taxon>Streptomyces</taxon>
        <taxon>Streptomyces phaeochromogenes group</taxon>
    </lineage>
</organism>
<dbReference type="RefSeq" id="WP_266758516.1">
    <property type="nucleotide sequence ID" value="NZ_CP108011.1"/>
</dbReference>
<protein>
    <submittedName>
        <fullName evidence="2">Uncharacterized protein</fullName>
    </submittedName>
</protein>
<dbReference type="Proteomes" id="UP001340816">
    <property type="component" value="Chromosome"/>
</dbReference>
<gene>
    <name evidence="2" type="ORF">OHB35_05810</name>
</gene>
<proteinExistence type="predicted"/>
<evidence type="ECO:0000313" key="3">
    <source>
        <dbReference type="Proteomes" id="UP001340816"/>
    </source>
</evidence>
<feature type="compositionally biased region" description="Basic and acidic residues" evidence="1">
    <location>
        <begin position="39"/>
        <end position="61"/>
    </location>
</feature>
<accession>A0ABZ1H5Y8</accession>
<reference evidence="2 3" key="1">
    <citation type="submission" date="2022-10" db="EMBL/GenBank/DDBJ databases">
        <title>The complete genomes of actinobacterial strains from the NBC collection.</title>
        <authorList>
            <person name="Joergensen T.S."/>
            <person name="Alvarez Arevalo M."/>
            <person name="Sterndorff E.B."/>
            <person name="Faurdal D."/>
            <person name="Vuksanovic O."/>
            <person name="Mourched A.-S."/>
            <person name="Charusanti P."/>
            <person name="Shaw S."/>
            <person name="Blin K."/>
            <person name="Weber T."/>
        </authorList>
    </citation>
    <scope>NUCLEOTIDE SEQUENCE [LARGE SCALE GENOMIC DNA]</scope>
    <source>
        <strain evidence="2 3">NBC 01752</strain>
    </source>
</reference>
<name>A0ABZ1H5Y8_STRPH</name>
<sequence length="61" mass="7060">MNTTKHPEVRIRVTPLRRLRGDTYVPRTLRAVPAQPDDEALRVRSRERPTRPDGGRRPACD</sequence>
<evidence type="ECO:0000313" key="2">
    <source>
        <dbReference type="EMBL" id="WSD12786.1"/>
    </source>
</evidence>
<evidence type="ECO:0000256" key="1">
    <source>
        <dbReference type="SAM" id="MobiDB-lite"/>
    </source>
</evidence>
<feature type="region of interest" description="Disordered" evidence="1">
    <location>
        <begin position="27"/>
        <end position="61"/>
    </location>
</feature>
<dbReference type="EMBL" id="CP109135">
    <property type="protein sequence ID" value="WSD12786.1"/>
    <property type="molecule type" value="Genomic_DNA"/>
</dbReference>